<reference evidence="25" key="2">
    <citation type="submission" date="2025-08" db="UniProtKB">
        <authorList>
            <consortium name="Ensembl"/>
        </authorList>
    </citation>
    <scope>IDENTIFICATION</scope>
</reference>
<evidence type="ECO:0000256" key="12">
    <source>
        <dbReference type="ARBA" id="ARBA00023242"/>
    </source>
</evidence>
<feature type="domain" description="DEAD-box RNA helicase Q" evidence="24">
    <location>
        <begin position="218"/>
        <end position="246"/>
    </location>
</feature>
<feature type="coiled-coil region" evidence="20">
    <location>
        <begin position="616"/>
        <end position="643"/>
    </location>
</feature>
<feature type="compositionally biased region" description="Acidic residues" evidence="21">
    <location>
        <begin position="157"/>
        <end position="172"/>
    </location>
</feature>
<evidence type="ECO:0000256" key="13">
    <source>
        <dbReference type="ARBA" id="ARBA00043999"/>
    </source>
</evidence>
<dbReference type="FunFam" id="3.40.50.300:FF:000842">
    <property type="entry name" value="ATP-dependent RNA helicase DRS1"/>
    <property type="match status" value="1"/>
</dbReference>
<evidence type="ECO:0000256" key="16">
    <source>
        <dbReference type="ARBA" id="ARBA00065947"/>
    </source>
</evidence>
<evidence type="ECO:0000256" key="3">
    <source>
        <dbReference type="ARBA" id="ARBA00012552"/>
    </source>
</evidence>
<dbReference type="CTD" id="55661"/>
<dbReference type="Ensembl" id="ENSPTRT00000083759.1">
    <property type="protein sequence ID" value="ENSPTRP00000077527.1"/>
    <property type="gene ID" value="ENSPTRG00000013602.5"/>
</dbReference>
<dbReference type="GeneTree" id="ENSGT00550000074997"/>
<dbReference type="InterPro" id="IPR014001">
    <property type="entry name" value="Helicase_ATP-bd"/>
</dbReference>
<dbReference type="InterPro" id="IPR001650">
    <property type="entry name" value="Helicase_C-like"/>
</dbReference>
<evidence type="ECO:0000259" key="22">
    <source>
        <dbReference type="PROSITE" id="PS51192"/>
    </source>
</evidence>
<evidence type="ECO:0000256" key="7">
    <source>
        <dbReference type="ARBA" id="ARBA00022553"/>
    </source>
</evidence>
<dbReference type="PROSITE" id="PS51194">
    <property type="entry name" value="HELICASE_CTER"/>
    <property type="match status" value="1"/>
</dbReference>
<protein>
    <recommendedName>
        <fullName evidence="17">Probable ATP-dependent RNA helicase DDX27</fullName>
        <ecNumber evidence="3">3.6.4.13</ecNumber>
    </recommendedName>
    <alternativeName>
        <fullName evidence="18">DEAD box protein 27</fullName>
    </alternativeName>
</protein>
<keyword evidence="10" id="KW-0347">Helicase</keyword>
<dbReference type="SMART" id="SM00487">
    <property type="entry name" value="DEXDc"/>
    <property type="match status" value="1"/>
</dbReference>
<evidence type="ECO:0000256" key="1">
    <source>
        <dbReference type="ARBA" id="ARBA00004286"/>
    </source>
</evidence>
<dbReference type="AlphaFoldDB" id="A0A2I3SKT4"/>
<dbReference type="EC" id="3.6.4.13" evidence="3"/>
<comment type="function">
    <text evidence="15">Probable ATP-dependent RNA helicase. Component of the nucleolar ribosomal RNA (rRNA) processing machinery that regulates 3' end formation of ribosomal 47S rRNA.</text>
</comment>
<feature type="region of interest" description="Disordered" evidence="21">
    <location>
        <begin position="123"/>
        <end position="179"/>
    </location>
</feature>
<evidence type="ECO:0000256" key="15">
    <source>
        <dbReference type="ARBA" id="ARBA00053341"/>
    </source>
</evidence>
<keyword evidence="6" id="KW-0698">rRNA processing</keyword>
<dbReference type="GO" id="GO:0005694">
    <property type="term" value="C:chromosome"/>
    <property type="evidence" value="ECO:0007669"/>
    <property type="project" value="UniProtKB-SubCell"/>
</dbReference>
<dbReference type="SMART" id="SM00490">
    <property type="entry name" value="HELICc"/>
    <property type="match status" value="1"/>
</dbReference>
<dbReference type="PANTHER" id="PTHR47959:SF22">
    <property type="entry name" value="RNA HELICASE"/>
    <property type="match status" value="1"/>
</dbReference>
<comment type="subunit">
    <text evidence="16">Associates with PeBoW complex, composed of BOP1, PES1 and WDR12. Interacts directly with BOP1 and PES1.</text>
</comment>
<dbReference type="PROSITE" id="PS51192">
    <property type="entry name" value="HELICASE_ATP_BIND_1"/>
    <property type="match status" value="1"/>
</dbReference>
<feature type="short sequence motif" description="Q motif" evidence="19">
    <location>
        <begin position="218"/>
        <end position="246"/>
    </location>
</feature>
<evidence type="ECO:0000313" key="26">
    <source>
        <dbReference type="Proteomes" id="UP000002277"/>
    </source>
</evidence>
<evidence type="ECO:0000256" key="8">
    <source>
        <dbReference type="ARBA" id="ARBA00022741"/>
    </source>
</evidence>
<keyword evidence="20" id="KW-0175">Coiled coil</keyword>
<evidence type="ECO:0000256" key="17">
    <source>
        <dbReference type="ARBA" id="ARBA00072908"/>
    </source>
</evidence>
<dbReference type="Bgee" id="ENSPTRG00000013602">
    <property type="expression patterns" value="Expressed in fibroblast and 20 other cell types or tissues"/>
</dbReference>
<keyword evidence="4" id="KW-0158">Chromosome</keyword>
<dbReference type="InterPro" id="IPR000629">
    <property type="entry name" value="RNA-helicase_DEAD-box_CS"/>
</dbReference>
<evidence type="ECO:0000256" key="2">
    <source>
        <dbReference type="ARBA" id="ARBA00004604"/>
    </source>
</evidence>
<accession>A0A2I3SKT4</accession>
<reference evidence="25 26" key="1">
    <citation type="journal article" date="2005" name="Nature">
        <title>Initial sequence of the chimpanzee genome and comparison with the human genome.</title>
        <authorList>
            <consortium name="Chimpanzee sequencing and analysis consortium"/>
        </authorList>
    </citation>
    <scope>NUCLEOTIDE SEQUENCE [LARGE SCALE GENOMIC DNA]</scope>
</reference>
<feature type="domain" description="Helicase ATP-binding" evidence="22">
    <location>
        <begin position="249"/>
        <end position="423"/>
    </location>
</feature>
<evidence type="ECO:0000259" key="24">
    <source>
        <dbReference type="PROSITE" id="PS51195"/>
    </source>
</evidence>
<dbReference type="InterPro" id="IPR027417">
    <property type="entry name" value="P-loop_NTPase"/>
</dbReference>
<dbReference type="GO" id="GO:0006364">
    <property type="term" value="P:rRNA processing"/>
    <property type="evidence" value="ECO:0007669"/>
    <property type="project" value="UniProtKB-KW"/>
</dbReference>
<feature type="compositionally biased region" description="Basic and acidic residues" evidence="21">
    <location>
        <begin position="129"/>
        <end position="156"/>
    </location>
</feature>
<evidence type="ECO:0000256" key="14">
    <source>
        <dbReference type="ARBA" id="ARBA00047984"/>
    </source>
</evidence>
<dbReference type="Proteomes" id="UP000002277">
    <property type="component" value="Chromosome 20"/>
</dbReference>
<keyword evidence="12" id="KW-0539">Nucleus</keyword>
<evidence type="ECO:0000256" key="11">
    <source>
        <dbReference type="ARBA" id="ARBA00022840"/>
    </source>
</evidence>
<dbReference type="InParanoid" id="A0A2I3SKT4"/>
<evidence type="ECO:0000256" key="4">
    <source>
        <dbReference type="ARBA" id="ARBA00022454"/>
    </source>
</evidence>
<dbReference type="InterPro" id="IPR050079">
    <property type="entry name" value="DEAD_box_RNA_helicase"/>
</dbReference>
<keyword evidence="9" id="KW-0378">Hydrolase</keyword>
<gene>
    <name evidence="25 27" type="primary">DDX27</name>
</gene>
<feature type="compositionally biased region" description="Acidic residues" evidence="21">
    <location>
        <begin position="43"/>
        <end position="63"/>
    </location>
</feature>
<keyword evidence="5" id="KW-0690">Ribosome biogenesis</keyword>
<organism evidence="25 26">
    <name type="scientific">Pan troglodytes</name>
    <name type="common">Chimpanzee</name>
    <dbReference type="NCBI Taxonomy" id="9598"/>
    <lineage>
        <taxon>Eukaryota</taxon>
        <taxon>Metazoa</taxon>
        <taxon>Chordata</taxon>
        <taxon>Craniata</taxon>
        <taxon>Vertebrata</taxon>
        <taxon>Euteleostomi</taxon>
        <taxon>Mammalia</taxon>
        <taxon>Eutheria</taxon>
        <taxon>Euarchontoglires</taxon>
        <taxon>Primates</taxon>
        <taxon>Haplorrhini</taxon>
        <taxon>Catarrhini</taxon>
        <taxon>Hominidae</taxon>
        <taxon>Pan</taxon>
    </lineage>
</organism>
<evidence type="ECO:0000256" key="5">
    <source>
        <dbReference type="ARBA" id="ARBA00022517"/>
    </source>
</evidence>
<dbReference type="EMBL" id="AACZ04052855">
    <property type="status" value="NOT_ANNOTATED_CDS"/>
    <property type="molecule type" value="Genomic_DNA"/>
</dbReference>
<evidence type="ECO:0000256" key="21">
    <source>
        <dbReference type="SAM" id="MobiDB-lite"/>
    </source>
</evidence>
<evidence type="ECO:0000256" key="20">
    <source>
        <dbReference type="SAM" id="Coils"/>
    </source>
</evidence>
<dbReference type="CDD" id="cd18787">
    <property type="entry name" value="SF2_C_DEAD"/>
    <property type="match status" value="1"/>
</dbReference>
<dbReference type="GO" id="GO:0003724">
    <property type="term" value="F:RNA helicase activity"/>
    <property type="evidence" value="ECO:0007669"/>
    <property type="project" value="UniProtKB-EC"/>
</dbReference>
<keyword evidence="26" id="KW-1185">Reference proteome</keyword>
<evidence type="ECO:0000259" key="23">
    <source>
        <dbReference type="PROSITE" id="PS51194"/>
    </source>
</evidence>
<evidence type="ECO:0000313" key="27">
    <source>
        <dbReference type="VGNC" id="VGNC:52081"/>
    </source>
</evidence>
<keyword evidence="8" id="KW-0547">Nucleotide-binding</keyword>
<feature type="domain" description="Helicase C-terminal" evidence="23">
    <location>
        <begin position="457"/>
        <end position="603"/>
    </location>
</feature>
<dbReference type="GO" id="GO:0005524">
    <property type="term" value="F:ATP binding"/>
    <property type="evidence" value="ECO:0007669"/>
    <property type="project" value="UniProtKB-KW"/>
</dbReference>
<dbReference type="GO" id="GO:0016787">
    <property type="term" value="F:hydrolase activity"/>
    <property type="evidence" value="ECO:0007669"/>
    <property type="project" value="UniProtKB-KW"/>
</dbReference>
<comment type="similarity">
    <text evidence="13">Belongs to the DEAD box helicase family. DDX27/DRS1 subfamily.</text>
</comment>
<dbReference type="CDD" id="cd17947">
    <property type="entry name" value="DEADc_DDX27"/>
    <property type="match status" value="1"/>
</dbReference>
<dbReference type="GO" id="GO:0005730">
    <property type="term" value="C:nucleolus"/>
    <property type="evidence" value="ECO:0007669"/>
    <property type="project" value="UniProtKB-SubCell"/>
</dbReference>
<dbReference type="FunCoup" id="A0A2I3SKT4">
    <property type="interactions" value="2487"/>
</dbReference>
<dbReference type="Gene3D" id="3.40.50.300">
    <property type="entry name" value="P-loop containing nucleotide triphosphate hydrolases"/>
    <property type="match status" value="2"/>
</dbReference>
<dbReference type="GO" id="GO:0003676">
    <property type="term" value="F:nucleic acid binding"/>
    <property type="evidence" value="ECO:0007669"/>
    <property type="project" value="InterPro"/>
</dbReference>
<dbReference type="PROSITE" id="PS51195">
    <property type="entry name" value="Q_MOTIF"/>
    <property type="match status" value="1"/>
</dbReference>
<feature type="region of interest" description="Disordered" evidence="21">
    <location>
        <begin position="43"/>
        <end position="83"/>
    </location>
</feature>
<dbReference type="Pfam" id="PF00271">
    <property type="entry name" value="Helicase_C"/>
    <property type="match status" value="1"/>
</dbReference>
<evidence type="ECO:0000256" key="6">
    <source>
        <dbReference type="ARBA" id="ARBA00022552"/>
    </source>
</evidence>
<evidence type="ECO:0000256" key="10">
    <source>
        <dbReference type="ARBA" id="ARBA00022806"/>
    </source>
</evidence>
<dbReference type="SUPFAM" id="SSF52540">
    <property type="entry name" value="P-loop containing nucleoside triphosphate hydrolases"/>
    <property type="match status" value="2"/>
</dbReference>
<evidence type="ECO:0000313" key="25">
    <source>
        <dbReference type="Ensembl" id="ENSPTRP00000077527.1"/>
    </source>
</evidence>
<comment type="subcellular location">
    <subcellularLocation>
        <location evidence="1">Chromosome</location>
    </subcellularLocation>
    <subcellularLocation>
        <location evidence="2">Nucleus</location>
        <location evidence="2">Nucleolus</location>
    </subcellularLocation>
</comment>
<sequence length="868" mass="97393">MVLAQRRRGGCEKLRAGPHAVLASGSGFCDNMLADLGLIGTIGEDDEVPVEPESDSGDEEEEGPIVLGRRQKALGKNRSADFNPDFVFTEKEGTYDGSWALADVMSQLKKKRAATTLDEKIEKVRKKRKTEDKEAKSGKLEKEKEAKEGSEPKEQEDLQENDEEGSEDEASETDYSSADENILTKADTLKVKDRKKKKKKGQEAGGFFEDASQYDENLSFQDMNLSRPLLKAITAMGFKQPTPIQKACIPVGLLGKDICACAATGTGKTAAFALPVLERLIYKPRQAPVTRVLVLVPTRELGIQVHSVTRQLAQFCNITTCLAVGGLDVKSQEAALRAAPDILIATPGRLIDHLHNCPSFHLSSIEVLILDEADRMLDEYFEEQMKEIIRMCSHHRQTMLFSATMTDEVKDLASVSLKNPVRIFVNSNTDVAPFLRQEFIRIRPNREGDREAIVAALLTRTFTDHVMLFTQTKKQAHRMHILLGLMGLQVGELHGNLSQTQRLEALRRFKDEQIDILVATDVAARGLDIEGVKTVINFTMPNTIKHYVHRVGRTARAGRAGRSVSLVGEDERKMLKEIVKAAKAPVKARILPQDVILKFRDKIEKMEKDVYAVLQLEAEEKEMQQSEAQINTAKRLLEKGKEAVVQEPERSWFQTKEERKKEKIAKALQEFDLALRGKKKRKKFMKDAKKKGEMTAEERSQFEILKAQMFAERLAKRNRRAKRARAMPEEEPVRGPALPLKKGNSWACPTRDEEETLNLNPDTRGGSSCCGPKKFMGAALKSLPCGKSSWLVCLFSICFKKKKKQKPTLWCGGMVRSYFPKHVCQSPFLLISFHMTILNGSIFGKRETNPSVYLITISSSMTNVPTVY</sequence>
<dbReference type="PANTHER" id="PTHR47959">
    <property type="entry name" value="ATP-DEPENDENT RNA HELICASE RHLE-RELATED"/>
    <property type="match status" value="1"/>
</dbReference>
<dbReference type="FunFam" id="3.40.50.300:FF:001134">
    <property type="entry name" value="Probable ATP-dependent RNA helicase DDX27"/>
    <property type="match status" value="1"/>
</dbReference>
<dbReference type="VGNC" id="VGNC:52081">
    <property type="gene designation" value="DDX27"/>
</dbReference>
<dbReference type="InterPro" id="IPR014014">
    <property type="entry name" value="RNA_helicase_DEAD_Q_motif"/>
</dbReference>
<comment type="catalytic activity">
    <reaction evidence="14">
        <text>ATP + H2O = ADP + phosphate + H(+)</text>
        <dbReference type="Rhea" id="RHEA:13065"/>
        <dbReference type="ChEBI" id="CHEBI:15377"/>
        <dbReference type="ChEBI" id="CHEBI:15378"/>
        <dbReference type="ChEBI" id="CHEBI:30616"/>
        <dbReference type="ChEBI" id="CHEBI:43474"/>
        <dbReference type="ChEBI" id="CHEBI:456216"/>
        <dbReference type="EC" id="3.6.4.13"/>
    </reaction>
</comment>
<dbReference type="InterPro" id="IPR011545">
    <property type="entry name" value="DEAD/DEAH_box_helicase_dom"/>
</dbReference>
<dbReference type="Pfam" id="PF00270">
    <property type="entry name" value="DEAD"/>
    <property type="match status" value="1"/>
</dbReference>
<evidence type="ECO:0000256" key="18">
    <source>
        <dbReference type="ARBA" id="ARBA00075453"/>
    </source>
</evidence>
<dbReference type="PROSITE" id="PS00039">
    <property type="entry name" value="DEAD_ATP_HELICASE"/>
    <property type="match status" value="1"/>
</dbReference>
<reference evidence="25" key="3">
    <citation type="submission" date="2025-09" db="UniProtKB">
        <authorList>
            <consortium name="Ensembl"/>
        </authorList>
    </citation>
    <scope>IDENTIFICATION</scope>
</reference>
<keyword evidence="7" id="KW-0597">Phosphoprotein</keyword>
<keyword evidence="11" id="KW-0067">ATP-binding</keyword>
<name>A0A2I3SKT4_PANTR</name>
<evidence type="ECO:0000256" key="19">
    <source>
        <dbReference type="PROSITE-ProRule" id="PRU00552"/>
    </source>
</evidence>
<evidence type="ECO:0000256" key="9">
    <source>
        <dbReference type="ARBA" id="ARBA00022801"/>
    </source>
</evidence>
<proteinExistence type="inferred from homology"/>
<dbReference type="GeneID" id="458320"/>